<evidence type="ECO:0000256" key="7">
    <source>
        <dbReference type="ARBA" id="ARBA00022989"/>
    </source>
</evidence>
<dbReference type="GO" id="GO:0034702">
    <property type="term" value="C:monoatomic ion channel complex"/>
    <property type="evidence" value="ECO:0007669"/>
    <property type="project" value="UniProtKB-KW"/>
</dbReference>
<reference evidence="16" key="2">
    <citation type="submission" date="2020-11" db="EMBL/GenBank/DDBJ databases">
        <authorList>
            <person name="Cecchin M."/>
            <person name="Marcolungo L."/>
            <person name="Rossato M."/>
            <person name="Girolomoni L."/>
            <person name="Cosentino E."/>
            <person name="Cuine S."/>
            <person name="Li-Beisson Y."/>
            <person name="Delledonne M."/>
            <person name="Ballottari M."/>
        </authorList>
    </citation>
    <scope>NUCLEOTIDE SEQUENCE</scope>
    <source>
        <strain evidence="16">211/11P</strain>
        <tissue evidence="16">Whole cell</tissue>
    </source>
</reference>
<keyword evidence="10" id="KW-0472">Membrane</keyword>
<dbReference type="OrthoDB" id="427456at2759"/>
<dbReference type="SUPFAM" id="SSF81324">
    <property type="entry name" value="Voltage-gated potassium channels"/>
    <property type="match status" value="1"/>
</dbReference>
<keyword evidence="17" id="KW-1185">Reference proteome</keyword>
<proteinExistence type="predicted"/>
<dbReference type="InterPro" id="IPR027359">
    <property type="entry name" value="Volt_channel_dom_sf"/>
</dbReference>
<reference evidence="16" key="1">
    <citation type="journal article" date="2019" name="Plant J.">
        <title>Chlorella vulgaris genome assembly and annotation reveals the molecular basis for metabolic acclimation to high light conditions.</title>
        <authorList>
            <person name="Cecchin M."/>
            <person name="Marcolungo L."/>
            <person name="Rossato M."/>
            <person name="Girolomoni L."/>
            <person name="Cosentino E."/>
            <person name="Cuine S."/>
            <person name="Li-Beisson Y."/>
            <person name="Delledonne M."/>
            <person name="Ballottari M."/>
        </authorList>
    </citation>
    <scope>NUCLEOTIDE SEQUENCE</scope>
    <source>
        <strain evidence="16">211/11P</strain>
    </source>
</reference>
<evidence type="ECO:0000256" key="1">
    <source>
        <dbReference type="ARBA" id="ARBA00004651"/>
    </source>
</evidence>
<sequence length="340" mass="36779">MPAAADKAVDEAVTGGSGSECSEVRLHRSVDWQTDGLPRLPTGLAFDENYSAEAHCPVCSLDEGERHKPGVASHAAAHLSVPRPTKHRSIDRCGMALLRSLRRPIKTPRWWGSRHAHKQRSVAELLESSTAHYIVIGLTLVDLAVVVTELILTAIFACHEHEPHAVHTAEEALRWTSVGILCLFTAELAVRLAVFGHTYFTHSRWHLFDAVVVISSLVLELSLHNLAQEVASLLVFFRLWRVLRVMHGVAEAIELNHESELSHHHRLVHGLQQDLADEQRHVQVLQRQLQSLSLAAAQSGVDVSEVLRLVAAAASPPAGSLGGLGRPGPLGGSAGSGAAG</sequence>
<feature type="coiled-coil region" evidence="13">
    <location>
        <begin position="268"/>
        <end position="295"/>
    </location>
</feature>
<evidence type="ECO:0000256" key="4">
    <source>
        <dbReference type="ARBA" id="ARBA00022475"/>
    </source>
</evidence>
<dbReference type="InterPro" id="IPR005821">
    <property type="entry name" value="Ion_trans_dom"/>
</dbReference>
<dbReference type="PANTHER" id="PTHR46480:SF1">
    <property type="entry name" value="VOLTAGE-GATED HYDROGEN CHANNEL 1"/>
    <property type="match status" value="1"/>
</dbReference>
<evidence type="ECO:0000256" key="12">
    <source>
        <dbReference type="ARBA" id="ARBA00031989"/>
    </source>
</evidence>
<keyword evidence="9" id="KW-0406">Ion transport</keyword>
<feature type="region of interest" description="Disordered" evidence="14">
    <location>
        <begin position="1"/>
        <end position="20"/>
    </location>
</feature>
<dbReference type="EMBL" id="SIDB01000002">
    <property type="protein sequence ID" value="KAI3435829.1"/>
    <property type="molecule type" value="Genomic_DNA"/>
</dbReference>
<keyword evidence="7" id="KW-1133">Transmembrane helix</keyword>
<keyword evidence="5" id="KW-0812">Transmembrane</keyword>
<feature type="region of interest" description="Disordered" evidence="14">
    <location>
        <begin position="321"/>
        <end position="340"/>
    </location>
</feature>
<keyword evidence="6" id="KW-0851">Voltage-gated channel</keyword>
<organism evidence="16 17">
    <name type="scientific">Chlorella vulgaris</name>
    <name type="common">Green alga</name>
    <dbReference type="NCBI Taxonomy" id="3077"/>
    <lineage>
        <taxon>Eukaryota</taxon>
        <taxon>Viridiplantae</taxon>
        <taxon>Chlorophyta</taxon>
        <taxon>core chlorophytes</taxon>
        <taxon>Trebouxiophyceae</taxon>
        <taxon>Chlorellales</taxon>
        <taxon>Chlorellaceae</taxon>
        <taxon>Chlorella clade</taxon>
        <taxon>Chlorella</taxon>
    </lineage>
</organism>
<evidence type="ECO:0000256" key="10">
    <source>
        <dbReference type="ARBA" id="ARBA00023136"/>
    </source>
</evidence>
<dbReference type="Proteomes" id="UP001055712">
    <property type="component" value="Unassembled WGS sequence"/>
</dbReference>
<accession>A0A9D4TVF6</accession>
<dbReference type="Pfam" id="PF00520">
    <property type="entry name" value="Ion_trans"/>
    <property type="match status" value="1"/>
</dbReference>
<evidence type="ECO:0000313" key="16">
    <source>
        <dbReference type="EMBL" id="KAI3435829.1"/>
    </source>
</evidence>
<dbReference type="PANTHER" id="PTHR46480">
    <property type="entry name" value="F20B24.22"/>
    <property type="match status" value="1"/>
</dbReference>
<evidence type="ECO:0000256" key="5">
    <source>
        <dbReference type="ARBA" id="ARBA00022692"/>
    </source>
</evidence>
<evidence type="ECO:0000256" key="11">
    <source>
        <dbReference type="ARBA" id="ARBA00023303"/>
    </source>
</evidence>
<evidence type="ECO:0000313" key="17">
    <source>
        <dbReference type="Proteomes" id="UP001055712"/>
    </source>
</evidence>
<dbReference type="Gene3D" id="1.20.120.350">
    <property type="entry name" value="Voltage-gated potassium channels. Chain C"/>
    <property type="match status" value="1"/>
</dbReference>
<comment type="subcellular location">
    <subcellularLocation>
        <location evidence="1">Cell membrane</location>
        <topology evidence="1">Multi-pass membrane protein</topology>
    </subcellularLocation>
</comment>
<keyword evidence="8 13" id="KW-0175">Coiled coil</keyword>
<protein>
    <recommendedName>
        <fullName evidence="2">Voltage-gated hydrogen channel 1</fullName>
    </recommendedName>
    <alternativeName>
        <fullName evidence="12">Hydrogen voltage-gated channel 1</fullName>
    </alternativeName>
</protein>
<evidence type="ECO:0000256" key="8">
    <source>
        <dbReference type="ARBA" id="ARBA00023054"/>
    </source>
</evidence>
<dbReference type="GO" id="GO:0030171">
    <property type="term" value="F:voltage-gated proton channel activity"/>
    <property type="evidence" value="ECO:0007669"/>
    <property type="project" value="InterPro"/>
</dbReference>
<evidence type="ECO:0000256" key="14">
    <source>
        <dbReference type="SAM" id="MobiDB-lite"/>
    </source>
</evidence>
<keyword evidence="11" id="KW-0407">Ion channel</keyword>
<keyword evidence="4" id="KW-1003">Cell membrane</keyword>
<comment type="caution">
    <text evidence="16">The sequence shown here is derived from an EMBL/GenBank/DDBJ whole genome shotgun (WGS) entry which is preliminary data.</text>
</comment>
<evidence type="ECO:0000256" key="6">
    <source>
        <dbReference type="ARBA" id="ARBA00022882"/>
    </source>
</evidence>
<name>A0A9D4TVF6_CHLVU</name>
<dbReference type="GO" id="GO:0005886">
    <property type="term" value="C:plasma membrane"/>
    <property type="evidence" value="ECO:0007669"/>
    <property type="project" value="UniProtKB-SubCell"/>
</dbReference>
<feature type="domain" description="Ion transport" evidence="15">
    <location>
        <begin position="142"/>
        <end position="249"/>
    </location>
</feature>
<dbReference type="InterPro" id="IPR031846">
    <property type="entry name" value="Hvcn1"/>
</dbReference>
<evidence type="ECO:0000256" key="9">
    <source>
        <dbReference type="ARBA" id="ARBA00023065"/>
    </source>
</evidence>
<gene>
    <name evidence="16" type="ORF">D9Q98_001887</name>
</gene>
<evidence type="ECO:0000256" key="3">
    <source>
        <dbReference type="ARBA" id="ARBA00022448"/>
    </source>
</evidence>
<evidence type="ECO:0000259" key="15">
    <source>
        <dbReference type="Pfam" id="PF00520"/>
    </source>
</evidence>
<evidence type="ECO:0000256" key="2">
    <source>
        <dbReference type="ARBA" id="ARBA00015897"/>
    </source>
</evidence>
<evidence type="ECO:0000256" key="13">
    <source>
        <dbReference type="SAM" id="Coils"/>
    </source>
</evidence>
<dbReference type="AlphaFoldDB" id="A0A9D4TVF6"/>
<keyword evidence="3" id="KW-0813">Transport</keyword>